<evidence type="ECO:0000256" key="5">
    <source>
        <dbReference type="ARBA" id="ARBA00022679"/>
    </source>
</evidence>
<comment type="caution">
    <text evidence="14">The sequence shown here is derived from an EMBL/GenBank/DDBJ whole genome shotgun (WGS) entry which is preliminary data.</text>
</comment>
<keyword evidence="5 10" id="KW-0808">Transferase</keyword>
<name>A0ABX1ZAY3_9BACL</name>
<evidence type="ECO:0000256" key="1">
    <source>
        <dbReference type="ARBA" id="ARBA00004496"/>
    </source>
</evidence>
<dbReference type="InterPro" id="IPR022635">
    <property type="entry name" value="DNA_polIII_beta_C"/>
</dbReference>
<keyword evidence="15" id="KW-1185">Reference proteome</keyword>
<dbReference type="EMBL" id="WHOC01000170">
    <property type="protein sequence ID" value="NOU90520.1"/>
    <property type="molecule type" value="Genomic_DNA"/>
</dbReference>
<accession>A0ABX1ZAY3</accession>
<evidence type="ECO:0000259" key="12">
    <source>
        <dbReference type="Pfam" id="PF02767"/>
    </source>
</evidence>
<dbReference type="InterPro" id="IPR001001">
    <property type="entry name" value="DNA_polIII_beta"/>
</dbReference>
<evidence type="ECO:0000256" key="10">
    <source>
        <dbReference type="PIRNR" id="PIRNR000804"/>
    </source>
</evidence>
<dbReference type="Pfam" id="PF00712">
    <property type="entry name" value="DNA_pol3_beta"/>
    <property type="match status" value="1"/>
</dbReference>
<proteinExistence type="inferred from homology"/>
<evidence type="ECO:0000256" key="4">
    <source>
        <dbReference type="ARBA" id="ARBA00022490"/>
    </source>
</evidence>
<protein>
    <recommendedName>
        <fullName evidence="3 10">Beta sliding clamp</fullName>
    </recommendedName>
</protein>
<evidence type="ECO:0000256" key="9">
    <source>
        <dbReference type="ARBA" id="ARBA00023125"/>
    </source>
</evidence>
<comment type="subunit">
    <text evidence="10">Forms a ring-shaped head-to-tail homodimer around DNA.</text>
</comment>
<evidence type="ECO:0000313" key="15">
    <source>
        <dbReference type="Proteomes" id="UP000658690"/>
    </source>
</evidence>
<comment type="function">
    <text evidence="10">Confers DNA tethering and processivity to DNA polymerases and other proteins. Acts as a clamp, forming a ring around DNA (a reaction catalyzed by the clamp-loading complex) which diffuses in an ATP-independent manner freely and bidirectionally along dsDNA. Initially characterized for its ability to contact the catalytic subunit of DNA polymerase III (Pol III), a complex, multichain enzyme responsible for most of the replicative synthesis in bacteria; Pol III exhibits 3'-5' exonuclease proofreading activity. The beta chain is required for initiation of replication as well as for processivity of DNA replication.</text>
</comment>
<dbReference type="PIRSF" id="PIRSF000804">
    <property type="entry name" value="DNA_pol_III_b"/>
    <property type="match status" value="1"/>
</dbReference>
<organism evidence="14 15">
    <name type="scientific">Paenibacillus germinis</name>
    <dbReference type="NCBI Taxonomy" id="2654979"/>
    <lineage>
        <taxon>Bacteria</taxon>
        <taxon>Bacillati</taxon>
        <taxon>Bacillota</taxon>
        <taxon>Bacilli</taxon>
        <taxon>Bacillales</taxon>
        <taxon>Paenibacillaceae</taxon>
        <taxon>Paenibacillus</taxon>
    </lineage>
</organism>
<feature type="domain" description="DNA polymerase III beta sliding clamp central" evidence="12">
    <location>
        <begin position="137"/>
        <end position="251"/>
    </location>
</feature>
<evidence type="ECO:0000256" key="2">
    <source>
        <dbReference type="ARBA" id="ARBA00010752"/>
    </source>
</evidence>
<keyword evidence="8 10" id="KW-0239">DNA-directed DNA polymerase</keyword>
<dbReference type="GO" id="GO:0003887">
    <property type="term" value="F:DNA-directed DNA polymerase activity"/>
    <property type="evidence" value="ECO:0007669"/>
    <property type="project" value="UniProtKB-EC"/>
</dbReference>
<dbReference type="Gene3D" id="3.10.150.10">
    <property type="entry name" value="DNA Polymerase III, subunit A, domain 2"/>
    <property type="match status" value="1"/>
</dbReference>
<evidence type="ECO:0000259" key="13">
    <source>
        <dbReference type="Pfam" id="PF02768"/>
    </source>
</evidence>
<dbReference type="PANTHER" id="PTHR30478">
    <property type="entry name" value="DNA POLYMERASE III SUBUNIT BETA"/>
    <property type="match status" value="1"/>
</dbReference>
<evidence type="ECO:0000256" key="8">
    <source>
        <dbReference type="ARBA" id="ARBA00022932"/>
    </source>
</evidence>
<evidence type="ECO:0000256" key="7">
    <source>
        <dbReference type="ARBA" id="ARBA00022705"/>
    </source>
</evidence>
<dbReference type="InterPro" id="IPR046938">
    <property type="entry name" value="DNA_clamp_sf"/>
</dbReference>
<dbReference type="NCBIfam" id="TIGR00663">
    <property type="entry name" value="dnan"/>
    <property type="match status" value="1"/>
</dbReference>
<sequence length="377" mass="42091">MKPLFVEVSQKLLSNALQYVTNAVPARSIIPILSGIKLKVGPCGMTLTAGTIDMMLQYEIPYEKDHMSVHESGSMVIPARLFTEIIRNLPIGLVTLETKKGLNVVIRSGKAAYHLSGMDPEVYPQISNFEYSQMISLPNDQFRKIIKQVCFAISSSDSRPVLTGVSCQFDNENLRLVATDGIRLASRVINVGNKLIKNFSNVIIPGKHLSNYSKMLHDEQAATDISIGDNKITFKTNNLIMQSSLIEGTFPSLDKLTPDAFTTEITFDSIIFLRSIERASLLAEEHNIVKLHISSNNIIELSSRATGIGDVLEEVEFDELYGDQISVCFNIKYMIDIMRSVDCSKVKIRFSGKWNPIIVQPIDNQTSLYIMTPIRSH</sequence>
<dbReference type="Pfam" id="PF02767">
    <property type="entry name" value="DNA_pol3_beta_2"/>
    <property type="match status" value="1"/>
</dbReference>
<keyword evidence="9" id="KW-0238">DNA-binding</keyword>
<dbReference type="InterPro" id="IPR022634">
    <property type="entry name" value="DNA_polIII_beta_N"/>
</dbReference>
<dbReference type="InterPro" id="IPR022637">
    <property type="entry name" value="DNA_polIII_beta_cen"/>
</dbReference>
<keyword evidence="7 10" id="KW-0235">DNA replication</keyword>
<dbReference type="Gene3D" id="3.70.10.10">
    <property type="match status" value="1"/>
</dbReference>
<dbReference type="Pfam" id="PF02768">
    <property type="entry name" value="DNA_pol3_beta_3"/>
    <property type="match status" value="1"/>
</dbReference>
<evidence type="ECO:0000259" key="11">
    <source>
        <dbReference type="Pfam" id="PF00712"/>
    </source>
</evidence>
<comment type="similarity">
    <text evidence="2 10">Belongs to the beta sliding clamp family.</text>
</comment>
<comment type="subcellular location">
    <subcellularLocation>
        <location evidence="1 10">Cytoplasm</location>
    </subcellularLocation>
</comment>
<evidence type="ECO:0000256" key="3">
    <source>
        <dbReference type="ARBA" id="ARBA00021035"/>
    </source>
</evidence>
<evidence type="ECO:0000256" key="6">
    <source>
        <dbReference type="ARBA" id="ARBA00022695"/>
    </source>
</evidence>
<evidence type="ECO:0000313" key="14">
    <source>
        <dbReference type="EMBL" id="NOU90520.1"/>
    </source>
</evidence>
<dbReference type="SUPFAM" id="SSF55979">
    <property type="entry name" value="DNA clamp"/>
    <property type="match status" value="3"/>
</dbReference>
<dbReference type="SMART" id="SM00480">
    <property type="entry name" value="POL3Bc"/>
    <property type="match status" value="1"/>
</dbReference>
<feature type="domain" description="DNA polymerase III beta sliding clamp N-terminal" evidence="11">
    <location>
        <begin position="7"/>
        <end position="126"/>
    </location>
</feature>
<keyword evidence="4 10" id="KW-0963">Cytoplasm</keyword>
<keyword evidence="6 10" id="KW-0548">Nucleotidyltransferase</keyword>
<gene>
    <name evidence="14" type="primary">dnaN</name>
    <name evidence="14" type="ORF">GC102_32990</name>
</gene>
<dbReference type="Proteomes" id="UP000658690">
    <property type="component" value="Unassembled WGS sequence"/>
</dbReference>
<feature type="domain" description="DNA polymerase III beta sliding clamp C-terminal" evidence="13">
    <location>
        <begin position="256"/>
        <end position="375"/>
    </location>
</feature>
<reference evidence="14 15" key="1">
    <citation type="submission" date="2019-10" db="EMBL/GenBank/DDBJ databases">
        <title>Description of Paenibacillus choica sp. nov.</title>
        <authorList>
            <person name="Carlier A."/>
            <person name="Qi S."/>
        </authorList>
    </citation>
    <scope>NUCLEOTIDE SEQUENCE [LARGE SCALE GENOMIC DNA]</scope>
    <source>
        <strain evidence="14 15">LMG 31460</strain>
    </source>
</reference>
<dbReference type="CDD" id="cd00140">
    <property type="entry name" value="beta_clamp"/>
    <property type="match status" value="1"/>
</dbReference>
<dbReference type="PANTHER" id="PTHR30478:SF0">
    <property type="entry name" value="BETA SLIDING CLAMP"/>
    <property type="match status" value="1"/>
</dbReference>